<dbReference type="InterPro" id="IPR005225">
    <property type="entry name" value="Small_GTP-bd"/>
</dbReference>
<dbReference type="HAMAP" id="MF_00100_B">
    <property type="entry name" value="IF_2_B"/>
    <property type="match status" value="1"/>
</dbReference>
<dbReference type="GO" id="GO:0003743">
    <property type="term" value="F:translation initiation factor activity"/>
    <property type="evidence" value="ECO:0007669"/>
    <property type="project" value="UniProtKB-UniRule"/>
</dbReference>
<sequence>MPTIIEVAQYTAKQNTDVLKKAKELGFKVTAVNSKVSDEEAEILSEYVLSGVMPESIRKKLEAKEKKATKKSAPKESAKDSKESKDSAKETPKESVKETPKETKKTTKKKDENIESKKEDSIKETPKTDSIESKESVEKTKREFKIISRGAEDKKPVKIESKKKDSIESKESKENLKKDSTPKETASKETTPKVTKPKEDSIPKEIASKVDSIESIDSLDEPKGFEPKGFDPNLAKSQKTKFSGFRVISKNEKEPPKIESSSDKKQDSKKILDNLKNTELREKKAKKKDKPKEKKQSHAHIIEMEREIRISEYDDEQDEIMLIDAFEIPTESYDDERAKKAELNDKIKVNRYSPWMKEGSIARPSKGKGKKNKFRNNKENSEVVTSLVLPEEIRVYEFAERANLELGNVLGKLFMLGVKMLKNDFLDKDTIEILASEYNIDVSIQANAELSEQEEEVIESDLVERPPVVTIMGHVDHGKTSLLDYIRNSRVASGEAGGITQHIGAYMVQKNGKWISFIDTPGHEAFAQMRSRGAQVTDIAIIVIAADDGVKQQSIEALNHAKSANVQIIIAMNKMDKEGANPDKLKAECAELGFTPMEWGGSYEFIPISAKTGEGVDVLLETILIQAEILDLKASQKATPKAVVLEGSQQVGKGSVATIIVRQGTLQIGQSIVADTAYGKVRTLKDDTGKNIDKLTPSWVAQITGLSEVPLAGALLQVVENDTIAREIANKRAAYLRQKQLSKSTKVTFDELSSMVAKGQIKTLPVILRADTQGSLEAIKSSLESLNNQEVEINVISYGIGGITQSDIDLANASSNCIVLGFNVRPTSEIKNLAKDLGITIKSYSVIYDLIDDMKALLSGLMSPILEEEVVGIASVREIFNVAKLGTIAGCMVIDGKVERNLNVRVLRNGVVTWSGKIASLKRFKDDVKEVAKGFECGIMLENYNDIAPGDELEIYKEIEKQRVL</sequence>
<dbReference type="CDD" id="cd03692">
    <property type="entry name" value="mtIF2_IVc"/>
    <property type="match status" value="1"/>
</dbReference>
<gene>
    <name evidence="10 15" type="primary">infB</name>
    <name evidence="15" type="ORF">DCO61_02395</name>
    <name evidence="16" type="ORF">LS64_008400</name>
</gene>
<dbReference type="SUPFAM" id="SSF52156">
    <property type="entry name" value="Initiation factor IF2/eIF5b, domain 3"/>
    <property type="match status" value="1"/>
</dbReference>
<comment type="similarity">
    <text evidence="2 10 11">Belongs to the TRAFAC class translation factor GTPase superfamily. Classic translation factor GTPase family. IF-2 subfamily.</text>
</comment>
<evidence type="ECO:0000256" key="12">
    <source>
        <dbReference type="RuleBase" id="RU000645"/>
    </source>
</evidence>
<dbReference type="InterPro" id="IPR015760">
    <property type="entry name" value="TIF_IF2"/>
</dbReference>
<evidence type="ECO:0000256" key="9">
    <source>
        <dbReference type="ARBA" id="ARBA00025162"/>
    </source>
</evidence>
<evidence type="ECO:0000259" key="14">
    <source>
        <dbReference type="PROSITE" id="PS51722"/>
    </source>
</evidence>
<evidence type="ECO:0000256" key="11">
    <source>
        <dbReference type="RuleBase" id="RU000644"/>
    </source>
</evidence>
<dbReference type="Proteomes" id="UP000029714">
    <property type="component" value="Unassembled WGS sequence"/>
</dbReference>
<feature type="region of interest" description="G-domain" evidence="10">
    <location>
        <begin position="467"/>
        <end position="615"/>
    </location>
</feature>
<comment type="subcellular location">
    <subcellularLocation>
        <location evidence="1 10 12">Cytoplasm</location>
    </subcellularLocation>
</comment>
<evidence type="ECO:0000256" key="6">
    <source>
        <dbReference type="ARBA" id="ARBA00022741"/>
    </source>
</evidence>
<dbReference type="Gene3D" id="3.40.50.10050">
    <property type="entry name" value="Translation initiation factor IF- 2, domain 3"/>
    <property type="match status" value="1"/>
</dbReference>
<keyword evidence="8 10" id="KW-0342">GTP-binding</keyword>
<comment type="caution">
    <text evidence="16">The sequence shown here is derived from an EMBL/GenBank/DDBJ whole genome shotgun (WGS) entry which is preliminary data.</text>
</comment>
<dbReference type="InterPro" id="IPR000178">
    <property type="entry name" value="TF_IF2_bacterial-like"/>
</dbReference>
<dbReference type="PROSITE" id="PS51722">
    <property type="entry name" value="G_TR_2"/>
    <property type="match status" value="1"/>
</dbReference>
<proteinExistence type="inferred from homology"/>
<evidence type="ECO:0000256" key="8">
    <source>
        <dbReference type="ARBA" id="ARBA00023134"/>
    </source>
</evidence>
<evidence type="ECO:0000256" key="13">
    <source>
        <dbReference type="SAM" id="MobiDB-lite"/>
    </source>
</evidence>
<evidence type="ECO:0000256" key="3">
    <source>
        <dbReference type="ARBA" id="ARBA00020675"/>
    </source>
</evidence>
<reference evidence="15 18" key="4">
    <citation type="submission" date="2019-12" db="EMBL/GenBank/DDBJ databases">
        <title>Multi-Generational Helicobacter saguini Isolates.</title>
        <authorList>
            <person name="Mannion A."/>
            <person name="Shen Z."/>
            <person name="Fox J.G."/>
        </authorList>
    </citation>
    <scope>NUCLEOTIDE SEQUENCE [LARGE SCALE GENOMIC DNA]</scope>
    <source>
        <strain evidence="15">16-048</strain>
        <strain evidence="18">16-048 (F4)</strain>
    </source>
</reference>
<evidence type="ECO:0000256" key="2">
    <source>
        <dbReference type="ARBA" id="ARBA00007733"/>
    </source>
</evidence>
<evidence type="ECO:0000313" key="16">
    <source>
        <dbReference type="EMBL" id="TLD93639.1"/>
    </source>
</evidence>
<dbReference type="GO" id="GO:0005525">
    <property type="term" value="F:GTP binding"/>
    <property type="evidence" value="ECO:0007669"/>
    <property type="project" value="UniProtKB-KW"/>
</dbReference>
<dbReference type="CDD" id="cd03702">
    <property type="entry name" value="IF2_mtIF2_II"/>
    <property type="match status" value="1"/>
</dbReference>
<dbReference type="SUPFAM" id="SSF50447">
    <property type="entry name" value="Translation proteins"/>
    <property type="match status" value="2"/>
</dbReference>
<feature type="domain" description="Tr-type G" evidence="14">
    <location>
        <begin position="464"/>
        <end position="631"/>
    </location>
</feature>
<dbReference type="PANTHER" id="PTHR43381">
    <property type="entry name" value="TRANSLATION INITIATION FACTOR IF-2-RELATED"/>
    <property type="match status" value="1"/>
</dbReference>
<feature type="compositionally biased region" description="Basic and acidic residues" evidence="13">
    <location>
        <begin position="73"/>
        <end position="212"/>
    </location>
</feature>
<dbReference type="STRING" id="1548018.LS64_11540"/>
<keyword evidence="17" id="KW-1185">Reference proteome</keyword>
<keyword evidence="6 10" id="KW-0547">Nucleotide-binding</keyword>
<protein>
    <recommendedName>
        <fullName evidence="3 10">Translation initiation factor IF-2</fullName>
    </recommendedName>
</protein>
<dbReference type="InterPro" id="IPR006847">
    <property type="entry name" value="IF2_N"/>
</dbReference>
<accession>A0A347VRT9</accession>
<dbReference type="Pfam" id="PF04760">
    <property type="entry name" value="IF2_N"/>
    <property type="match status" value="1"/>
</dbReference>
<dbReference type="NCBIfam" id="TIGR00487">
    <property type="entry name" value="IF-2"/>
    <property type="match status" value="1"/>
</dbReference>
<dbReference type="InterPro" id="IPR000795">
    <property type="entry name" value="T_Tr_GTP-bd_dom"/>
</dbReference>
<evidence type="ECO:0000256" key="10">
    <source>
        <dbReference type="HAMAP-Rule" id="MF_00100"/>
    </source>
</evidence>
<dbReference type="PANTHER" id="PTHR43381:SF5">
    <property type="entry name" value="TR-TYPE G DOMAIN-CONTAINING PROTEIN"/>
    <property type="match status" value="1"/>
</dbReference>
<dbReference type="Pfam" id="PF22042">
    <property type="entry name" value="EF-G_D2"/>
    <property type="match status" value="1"/>
</dbReference>
<dbReference type="Pfam" id="PF00009">
    <property type="entry name" value="GTP_EFTU"/>
    <property type="match status" value="1"/>
</dbReference>
<dbReference type="GO" id="GO:0003924">
    <property type="term" value="F:GTPase activity"/>
    <property type="evidence" value="ECO:0007669"/>
    <property type="project" value="UniProtKB-UniRule"/>
</dbReference>
<comment type="function">
    <text evidence="9 10 11">One of the essential components for the initiation of protein synthesis. Protects formylmethionyl-tRNA from spontaneous hydrolysis and promotes its binding to the 30S ribosomal subunits. Also involved in the hydrolysis of GTP during the formation of the 70S ribosomal complex.</text>
</comment>
<feature type="binding site" evidence="10">
    <location>
        <begin position="573"/>
        <end position="576"/>
    </location>
    <ligand>
        <name>GTP</name>
        <dbReference type="ChEBI" id="CHEBI:37565"/>
    </ligand>
</feature>
<reference evidence="16 17" key="1">
    <citation type="journal article" date="2014" name="Genome Announc.">
        <title>Draft genome sequences of eight enterohepatic helicobacter species isolated from both laboratory and wild rodents.</title>
        <authorList>
            <person name="Sheh A."/>
            <person name="Shen Z."/>
            <person name="Fox J.G."/>
        </authorList>
    </citation>
    <scope>NUCLEOTIDE SEQUENCE [LARGE SCALE GENOMIC DNA]</scope>
    <source>
        <strain evidence="16 17">MIT 97-6194</strain>
    </source>
</reference>
<dbReference type="FunFam" id="3.40.50.300:FF:000019">
    <property type="entry name" value="Translation initiation factor IF-2"/>
    <property type="match status" value="1"/>
</dbReference>
<evidence type="ECO:0000256" key="4">
    <source>
        <dbReference type="ARBA" id="ARBA00022490"/>
    </source>
</evidence>
<dbReference type="Gene3D" id="2.40.30.10">
    <property type="entry name" value="Translation factors"/>
    <property type="match status" value="2"/>
</dbReference>
<evidence type="ECO:0000313" key="18">
    <source>
        <dbReference type="Proteomes" id="UP000477070"/>
    </source>
</evidence>
<dbReference type="InterPro" id="IPR044145">
    <property type="entry name" value="IF2_II"/>
</dbReference>
<dbReference type="InterPro" id="IPR023115">
    <property type="entry name" value="TIF_IF2_dom3"/>
</dbReference>
<feature type="binding site" evidence="10">
    <location>
        <begin position="473"/>
        <end position="480"/>
    </location>
    <ligand>
        <name>GTP</name>
        <dbReference type="ChEBI" id="CHEBI:37565"/>
    </ligand>
</feature>
<reference evidence="16 17" key="2">
    <citation type="journal article" date="2016" name="Infect. Immun.">
        <title>Helicobacter saguini, a Novel Helicobacter Isolated from Cotton-Top Tamarins with Ulcerative Colitis, Has Proinflammatory Properties and Induces Typhlocolitis and Dysplasia in Gnotobiotic IL-10-/- Mice.</title>
        <authorList>
            <person name="Shen Z."/>
            <person name="Mannion A."/>
            <person name="Whary M.T."/>
            <person name="Muthupalani S."/>
            <person name="Sheh A."/>
            <person name="Feng Y."/>
            <person name="Gong G."/>
            <person name="Vandamme P."/>
            <person name="Holcombe H.R."/>
            <person name="Paster B.J."/>
            <person name="Fox J.G."/>
        </authorList>
    </citation>
    <scope>NUCLEOTIDE SEQUENCE [LARGE SCALE GENOMIC DNA]</scope>
    <source>
        <strain evidence="16 17">MIT 97-6194</strain>
    </source>
</reference>
<dbReference type="EMBL" id="JRMP02000013">
    <property type="protein sequence ID" value="TLD93639.1"/>
    <property type="molecule type" value="Genomic_DNA"/>
</dbReference>
<dbReference type="InterPro" id="IPR004161">
    <property type="entry name" value="EFTu-like_2"/>
</dbReference>
<dbReference type="CDD" id="cd01887">
    <property type="entry name" value="IF2_eIF5B"/>
    <property type="match status" value="1"/>
</dbReference>
<dbReference type="InterPro" id="IPR053905">
    <property type="entry name" value="EF-G-like_DII"/>
</dbReference>
<dbReference type="FunFam" id="2.40.30.10:FF:000008">
    <property type="entry name" value="Translation initiation factor IF-2"/>
    <property type="match status" value="1"/>
</dbReference>
<evidence type="ECO:0000256" key="7">
    <source>
        <dbReference type="ARBA" id="ARBA00022917"/>
    </source>
</evidence>
<dbReference type="SUPFAM" id="SSF52540">
    <property type="entry name" value="P-loop containing nucleoside triphosphate hydrolases"/>
    <property type="match status" value="1"/>
</dbReference>
<dbReference type="Gene3D" id="3.40.50.300">
    <property type="entry name" value="P-loop containing nucleotide triphosphate hydrolases"/>
    <property type="match status" value="1"/>
</dbReference>
<dbReference type="InterPro" id="IPR027417">
    <property type="entry name" value="P-loop_NTPase"/>
</dbReference>
<dbReference type="FunFam" id="3.40.50.10050:FF:000001">
    <property type="entry name" value="Translation initiation factor IF-2"/>
    <property type="match status" value="1"/>
</dbReference>
<dbReference type="InterPro" id="IPR009000">
    <property type="entry name" value="Transl_B-barrel_sf"/>
</dbReference>
<evidence type="ECO:0000313" key="15">
    <source>
        <dbReference type="EMBL" id="MWV68903.1"/>
    </source>
</evidence>
<dbReference type="FunFam" id="2.40.30.10:FF:000054">
    <property type="entry name" value="Translation initiation factor IF-2"/>
    <property type="match status" value="1"/>
</dbReference>
<reference evidence="16" key="3">
    <citation type="submission" date="2018-04" db="EMBL/GenBank/DDBJ databases">
        <authorList>
            <person name="Sheh A."/>
            <person name="Shen Z."/>
            <person name="Mannion A.J."/>
            <person name="Fox J.G."/>
        </authorList>
    </citation>
    <scope>NUCLEOTIDE SEQUENCE</scope>
    <source>
        <strain evidence="16">MIT 97-6194</strain>
    </source>
</reference>
<dbReference type="Proteomes" id="UP000477070">
    <property type="component" value="Unassembled WGS sequence"/>
</dbReference>
<evidence type="ECO:0000256" key="5">
    <source>
        <dbReference type="ARBA" id="ARBA00022540"/>
    </source>
</evidence>
<dbReference type="EMBL" id="QBIU01000001">
    <property type="protein sequence ID" value="MWV68903.1"/>
    <property type="molecule type" value="Genomic_DNA"/>
</dbReference>
<dbReference type="InterPro" id="IPR036925">
    <property type="entry name" value="TIF_IF2_dom3_sf"/>
</dbReference>
<dbReference type="PROSITE" id="PS01176">
    <property type="entry name" value="IF2"/>
    <property type="match status" value="1"/>
</dbReference>
<keyword evidence="4 10" id="KW-0963">Cytoplasm</keyword>
<feature type="region of interest" description="Disordered" evidence="13">
    <location>
        <begin position="62"/>
        <end position="298"/>
    </location>
</feature>
<dbReference type="AlphaFoldDB" id="A0A347VRT9"/>
<dbReference type="Pfam" id="PF11987">
    <property type="entry name" value="IF-2"/>
    <property type="match status" value="1"/>
</dbReference>
<dbReference type="Pfam" id="PF03144">
    <property type="entry name" value="GTP_EFTU_D2"/>
    <property type="match status" value="1"/>
</dbReference>
<name>A0A347VRT9_9HELI</name>
<keyword evidence="7 10" id="KW-0648">Protein biosynthesis</keyword>
<organism evidence="16 17">
    <name type="scientific">Helicobacter saguini</name>
    <dbReference type="NCBI Taxonomy" id="1548018"/>
    <lineage>
        <taxon>Bacteria</taxon>
        <taxon>Pseudomonadati</taxon>
        <taxon>Campylobacterota</taxon>
        <taxon>Epsilonproteobacteria</taxon>
        <taxon>Campylobacterales</taxon>
        <taxon>Helicobacteraceae</taxon>
        <taxon>Helicobacter</taxon>
    </lineage>
</organism>
<evidence type="ECO:0000313" key="17">
    <source>
        <dbReference type="Proteomes" id="UP000029714"/>
    </source>
</evidence>
<feature type="compositionally biased region" description="Basic and acidic residues" evidence="13">
    <location>
        <begin position="220"/>
        <end position="229"/>
    </location>
</feature>
<dbReference type="OrthoDB" id="9811804at2"/>
<keyword evidence="5 10" id="KW-0396">Initiation factor</keyword>
<feature type="compositionally biased region" description="Basic and acidic residues" evidence="13">
    <location>
        <begin position="249"/>
        <end position="282"/>
    </location>
</feature>
<dbReference type="GO" id="GO:0005829">
    <property type="term" value="C:cytosol"/>
    <property type="evidence" value="ECO:0007669"/>
    <property type="project" value="TreeGrafter"/>
</dbReference>
<dbReference type="RefSeq" id="WP_034573210.1">
    <property type="nucleotide sequence ID" value="NZ_JRMP02000013.1"/>
</dbReference>
<evidence type="ECO:0000256" key="1">
    <source>
        <dbReference type="ARBA" id="ARBA00004496"/>
    </source>
</evidence>
<feature type="binding site" evidence="10">
    <location>
        <begin position="519"/>
        <end position="523"/>
    </location>
    <ligand>
        <name>GTP</name>
        <dbReference type="ChEBI" id="CHEBI:37565"/>
    </ligand>
</feature>
<dbReference type="NCBIfam" id="TIGR00231">
    <property type="entry name" value="small_GTP"/>
    <property type="match status" value="1"/>
</dbReference>